<protein>
    <recommendedName>
        <fullName evidence="1">KRAB domain-containing protein</fullName>
    </recommendedName>
</protein>
<evidence type="ECO:0000313" key="3">
    <source>
        <dbReference type="Proteomes" id="UP000002280"/>
    </source>
</evidence>
<dbReference type="SMART" id="SM00349">
    <property type="entry name" value="KRAB"/>
    <property type="match status" value="1"/>
</dbReference>
<feature type="domain" description="KRAB" evidence="1">
    <location>
        <begin position="14"/>
        <end position="85"/>
    </location>
</feature>
<dbReference type="InParanoid" id="A0A5F8GCL6"/>
<dbReference type="PANTHER" id="PTHR23232">
    <property type="entry name" value="KRAB DOMAIN C2H2 ZINC FINGER"/>
    <property type="match status" value="1"/>
</dbReference>
<dbReference type="OMA" id="EMQHQYF"/>
<dbReference type="Ensembl" id="ENSMODT00000074378.1">
    <property type="protein sequence ID" value="ENSMODP00000045260.1"/>
    <property type="gene ID" value="ENSMODG00000049123.1"/>
</dbReference>
<keyword evidence="3" id="KW-1185">Reference proteome</keyword>
<dbReference type="Gene3D" id="6.10.140.140">
    <property type="match status" value="1"/>
</dbReference>
<reference evidence="2" key="2">
    <citation type="submission" date="2025-08" db="UniProtKB">
        <authorList>
            <consortium name="Ensembl"/>
        </authorList>
    </citation>
    <scope>IDENTIFICATION</scope>
</reference>
<evidence type="ECO:0000313" key="2">
    <source>
        <dbReference type="Ensembl" id="ENSMODP00000045260.1"/>
    </source>
</evidence>
<dbReference type="STRING" id="13616.ENSMODP00000045260"/>
<dbReference type="Pfam" id="PF01352">
    <property type="entry name" value="KRAB"/>
    <property type="match status" value="1"/>
</dbReference>
<proteinExistence type="predicted"/>
<dbReference type="CDD" id="cd07765">
    <property type="entry name" value="KRAB_A-box"/>
    <property type="match status" value="1"/>
</dbReference>
<accession>A0A5F8GCL6</accession>
<dbReference type="InterPro" id="IPR036051">
    <property type="entry name" value="KRAB_dom_sf"/>
</dbReference>
<dbReference type="InterPro" id="IPR001909">
    <property type="entry name" value="KRAB"/>
</dbReference>
<sequence length="109" mass="12332">MALEKDRLPTQEVVTFKDVAVDFTREEWRLLSPPQKELYKEVMLENAWNLLSVGLPAPPEDVISSLEQREAPWMLEQEGLRSCCPGEGGKKRCARASTMAFMCSGETRS</sequence>
<dbReference type="GO" id="GO:0006355">
    <property type="term" value="P:regulation of DNA-templated transcription"/>
    <property type="evidence" value="ECO:0007669"/>
    <property type="project" value="InterPro"/>
</dbReference>
<dbReference type="PROSITE" id="PS50805">
    <property type="entry name" value="KRAB"/>
    <property type="match status" value="1"/>
</dbReference>
<dbReference type="GeneTree" id="ENSGT00940000161954"/>
<name>A0A5F8GCL6_MONDO</name>
<dbReference type="Proteomes" id="UP000002280">
    <property type="component" value="Chromosome 3"/>
</dbReference>
<reference evidence="2 3" key="1">
    <citation type="journal article" date="2007" name="Nature">
        <title>Genome of the marsupial Monodelphis domestica reveals innovation in non-coding sequences.</title>
        <authorList>
            <person name="Mikkelsen T.S."/>
            <person name="Wakefield M.J."/>
            <person name="Aken B."/>
            <person name="Amemiya C.T."/>
            <person name="Chang J.L."/>
            <person name="Duke S."/>
            <person name="Garber M."/>
            <person name="Gentles A.J."/>
            <person name="Goodstadt L."/>
            <person name="Heger A."/>
            <person name="Jurka J."/>
            <person name="Kamal M."/>
            <person name="Mauceli E."/>
            <person name="Searle S.M."/>
            <person name="Sharpe T."/>
            <person name="Baker M.L."/>
            <person name="Batzer M.A."/>
            <person name="Benos P.V."/>
            <person name="Belov K."/>
            <person name="Clamp M."/>
            <person name="Cook A."/>
            <person name="Cuff J."/>
            <person name="Das R."/>
            <person name="Davidow L."/>
            <person name="Deakin J.E."/>
            <person name="Fazzari M.J."/>
            <person name="Glass J.L."/>
            <person name="Grabherr M."/>
            <person name="Greally J.M."/>
            <person name="Gu W."/>
            <person name="Hore T.A."/>
            <person name="Huttley G.A."/>
            <person name="Kleber M."/>
            <person name="Jirtle R.L."/>
            <person name="Koina E."/>
            <person name="Lee J.T."/>
            <person name="Mahony S."/>
            <person name="Marra M.A."/>
            <person name="Miller R.D."/>
            <person name="Nicholls R.D."/>
            <person name="Oda M."/>
            <person name="Papenfuss A.T."/>
            <person name="Parra Z.E."/>
            <person name="Pollock D.D."/>
            <person name="Ray D.A."/>
            <person name="Schein J.E."/>
            <person name="Speed T.P."/>
            <person name="Thompson K."/>
            <person name="VandeBerg J.L."/>
            <person name="Wade C.M."/>
            <person name="Walker J.A."/>
            <person name="Waters P.D."/>
            <person name="Webber C."/>
            <person name="Weidman J.R."/>
            <person name="Xie X."/>
            <person name="Zody M.C."/>
            <person name="Baldwin J."/>
            <person name="Abdouelleil A."/>
            <person name="Abdulkadir J."/>
            <person name="Abebe A."/>
            <person name="Abera B."/>
            <person name="Abreu J."/>
            <person name="Acer S.C."/>
            <person name="Aftuck L."/>
            <person name="Alexander A."/>
            <person name="An P."/>
            <person name="Anderson E."/>
            <person name="Anderson S."/>
            <person name="Arachi H."/>
            <person name="Azer M."/>
            <person name="Bachantsang P."/>
            <person name="Barry A."/>
            <person name="Bayul T."/>
            <person name="Berlin A."/>
            <person name="Bessette D."/>
            <person name="Bloom T."/>
            <person name="Bloom T."/>
            <person name="Boguslavskiy L."/>
            <person name="Bonnet C."/>
            <person name="Boukhgalter B."/>
            <person name="Bourzgui I."/>
            <person name="Brown A."/>
            <person name="Cahill P."/>
            <person name="Channer S."/>
            <person name="Cheshatsang Y."/>
            <person name="Chuda L."/>
            <person name="Citroen M."/>
            <person name="Collymore A."/>
            <person name="Cooke P."/>
            <person name="Costello M."/>
            <person name="D'Aco K."/>
            <person name="Daza R."/>
            <person name="De Haan G."/>
            <person name="DeGray S."/>
            <person name="DeMaso C."/>
            <person name="Dhargay N."/>
            <person name="Dooley K."/>
            <person name="Dooley E."/>
            <person name="Doricent M."/>
            <person name="Dorje P."/>
            <person name="Dorjee K."/>
            <person name="Dupes A."/>
            <person name="Elong R."/>
            <person name="Falk J."/>
            <person name="Farina A."/>
            <person name="Faro S."/>
            <person name="Ferguson D."/>
            <person name="Fisher S."/>
            <person name="Foley C.D."/>
            <person name="Franke A."/>
            <person name="Friedrich D."/>
            <person name="Gadbois L."/>
            <person name="Gearin G."/>
            <person name="Gearin C.R."/>
            <person name="Giannoukos G."/>
            <person name="Goode T."/>
            <person name="Graham J."/>
            <person name="Grandbois E."/>
            <person name="Grewal S."/>
            <person name="Gyaltsen K."/>
            <person name="Hafez N."/>
            <person name="Hagos B."/>
            <person name="Hall J."/>
            <person name="Henson C."/>
            <person name="Hollinger A."/>
            <person name="Honan T."/>
            <person name="Huard M.D."/>
            <person name="Hughes L."/>
            <person name="Hurhula B."/>
            <person name="Husby M.E."/>
            <person name="Kamat A."/>
            <person name="Kanga B."/>
            <person name="Kashin S."/>
            <person name="Khazanovich D."/>
            <person name="Kisner P."/>
            <person name="Lance K."/>
            <person name="Lara M."/>
            <person name="Lee W."/>
            <person name="Lennon N."/>
            <person name="Letendre F."/>
            <person name="LeVine R."/>
            <person name="Lipovsky A."/>
            <person name="Liu X."/>
            <person name="Liu J."/>
            <person name="Liu S."/>
            <person name="Lokyitsang T."/>
            <person name="Lokyitsang Y."/>
            <person name="Lubonja R."/>
            <person name="Lui A."/>
            <person name="MacDonald P."/>
            <person name="Magnisalis V."/>
            <person name="Maru K."/>
            <person name="Matthews C."/>
            <person name="McCusker W."/>
            <person name="McDonough S."/>
            <person name="Mehta T."/>
            <person name="Meldrim J."/>
            <person name="Meneus L."/>
            <person name="Mihai O."/>
            <person name="Mihalev A."/>
            <person name="Mihova T."/>
            <person name="Mittelman R."/>
            <person name="Mlenga V."/>
            <person name="Montmayeur A."/>
            <person name="Mulrain L."/>
            <person name="Navidi A."/>
            <person name="Naylor J."/>
            <person name="Negash T."/>
            <person name="Nguyen T."/>
            <person name="Nguyen N."/>
            <person name="Nicol R."/>
            <person name="Norbu C."/>
            <person name="Norbu N."/>
            <person name="Novod N."/>
            <person name="O'Neill B."/>
            <person name="Osman S."/>
            <person name="Markiewicz E."/>
            <person name="Oyono O.L."/>
            <person name="Patti C."/>
            <person name="Phunkhang P."/>
            <person name="Pierre F."/>
            <person name="Priest M."/>
            <person name="Raghuraman S."/>
            <person name="Rege F."/>
            <person name="Reyes R."/>
            <person name="Rise C."/>
            <person name="Rogov P."/>
            <person name="Ross K."/>
            <person name="Ryan E."/>
            <person name="Settipalli S."/>
            <person name="Shea T."/>
            <person name="Sherpa N."/>
            <person name="Shi L."/>
            <person name="Shih D."/>
            <person name="Sparrow T."/>
            <person name="Spaulding J."/>
            <person name="Stalker J."/>
            <person name="Stange-Thomann N."/>
            <person name="Stavropoulos S."/>
            <person name="Stone C."/>
            <person name="Strader C."/>
            <person name="Tesfaye S."/>
            <person name="Thomson T."/>
            <person name="Thoulutsang Y."/>
            <person name="Thoulutsang D."/>
            <person name="Topham K."/>
            <person name="Topping I."/>
            <person name="Tsamla T."/>
            <person name="Vassiliev H."/>
            <person name="Vo A."/>
            <person name="Wangchuk T."/>
            <person name="Wangdi T."/>
            <person name="Weiand M."/>
            <person name="Wilkinson J."/>
            <person name="Wilson A."/>
            <person name="Yadav S."/>
            <person name="Young G."/>
            <person name="Yu Q."/>
            <person name="Zembek L."/>
            <person name="Zhong D."/>
            <person name="Zimmer A."/>
            <person name="Zwirko Z."/>
            <person name="Jaffe D.B."/>
            <person name="Alvarez P."/>
            <person name="Brockman W."/>
            <person name="Butler J."/>
            <person name="Chin C."/>
            <person name="Gnerre S."/>
            <person name="MacCallum I."/>
            <person name="Graves J.A."/>
            <person name="Ponting C.P."/>
            <person name="Breen M."/>
            <person name="Samollow P.B."/>
            <person name="Lander E.S."/>
            <person name="Lindblad-Toh K."/>
        </authorList>
    </citation>
    <scope>NUCLEOTIDE SEQUENCE [LARGE SCALE GENOMIC DNA]</scope>
</reference>
<dbReference type="InterPro" id="IPR050169">
    <property type="entry name" value="Krueppel_C2H2_ZnF"/>
</dbReference>
<reference evidence="2" key="3">
    <citation type="submission" date="2025-09" db="UniProtKB">
        <authorList>
            <consortium name="Ensembl"/>
        </authorList>
    </citation>
    <scope>IDENTIFICATION</scope>
</reference>
<dbReference type="Bgee" id="ENSMODG00000049123">
    <property type="expression patterns" value="Expressed in endometrium and 9 other cell types or tissues"/>
</dbReference>
<dbReference type="AlphaFoldDB" id="A0A5F8GCL6"/>
<evidence type="ECO:0000259" key="1">
    <source>
        <dbReference type="PROSITE" id="PS50805"/>
    </source>
</evidence>
<dbReference type="SUPFAM" id="SSF109640">
    <property type="entry name" value="KRAB domain (Kruppel-associated box)"/>
    <property type="match status" value="1"/>
</dbReference>
<dbReference type="PANTHER" id="PTHR23232:SF117">
    <property type="entry name" value="KRAB DOMAIN-CONTAINING PROTEIN"/>
    <property type="match status" value="1"/>
</dbReference>
<organism evidence="2 3">
    <name type="scientific">Monodelphis domestica</name>
    <name type="common">Gray short-tailed opossum</name>
    <dbReference type="NCBI Taxonomy" id="13616"/>
    <lineage>
        <taxon>Eukaryota</taxon>
        <taxon>Metazoa</taxon>
        <taxon>Chordata</taxon>
        <taxon>Craniata</taxon>
        <taxon>Vertebrata</taxon>
        <taxon>Euteleostomi</taxon>
        <taxon>Mammalia</taxon>
        <taxon>Metatheria</taxon>
        <taxon>Didelphimorphia</taxon>
        <taxon>Didelphidae</taxon>
        <taxon>Monodelphis</taxon>
    </lineage>
</organism>